<comment type="similarity">
    <text evidence="13">Belongs to the precorrin methyltransferase family.</text>
</comment>
<dbReference type="NCBIfam" id="TIGR01469">
    <property type="entry name" value="cobA_cysG_Cterm"/>
    <property type="match status" value="1"/>
</dbReference>
<evidence type="ECO:0000313" key="19">
    <source>
        <dbReference type="Proteomes" id="UP000318582"/>
    </source>
</evidence>
<dbReference type="InterPro" id="IPR028281">
    <property type="entry name" value="Sirohaem_synthase_central"/>
</dbReference>
<keyword evidence="8" id="KW-0520">NAD</keyword>
<evidence type="ECO:0000256" key="8">
    <source>
        <dbReference type="ARBA" id="ARBA00023027"/>
    </source>
</evidence>
<dbReference type="PROSITE" id="PS00839">
    <property type="entry name" value="SUMT_1"/>
    <property type="match status" value="1"/>
</dbReference>
<keyword evidence="10" id="KW-0627">Porphyrin biosynthesis</keyword>
<feature type="domain" description="Tetrapyrrole methylase" evidence="15">
    <location>
        <begin position="403"/>
        <end position="613"/>
    </location>
</feature>
<evidence type="ECO:0000256" key="14">
    <source>
        <dbReference type="SAM" id="MobiDB-lite"/>
    </source>
</evidence>
<comment type="caution">
    <text evidence="18">The sequence shown here is derived from an EMBL/GenBank/DDBJ whole genome shotgun (WGS) entry which is preliminary data.</text>
</comment>
<keyword evidence="7" id="KW-0560">Oxidoreductase</keyword>
<dbReference type="InterPro" id="IPR014777">
    <property type="entry name" value="4pyrrole_Mease_sub1"/>
</dbReference>
<keyword evidence="5 13" id="KW-0808">Transferase</keyword>
<accession>A0A507E0P3</accession>
<feature type="domain" description="Siroheme biosynthesis protein Met8 C-terminal" evidence="16">
    <location>
        <begin position="191"/>
        <end position="255"/>
    </location>
</feature>
<evidence type="ECO:0000256" key="9">
    <source>
        <dbReference type="ARBA" id="ARBA00023239"/>
    </source>
</evidence>
<keyword evidence="9" id="KW-0456">Lyase</keyword>
<dbReference type="Pfam" id="PF14823">
    <property type="entry name" value="Sirohm_synth_C"/>
    <property type="match status" value="1"/>
</dbReference>
<keyword evidence="4 13" id="KW-0489">Methyltransferase</keyword>
<dbReference type="InterPro" id="IPR000878">
    <property type="entry name" value="4pyrrol_Mease"/>
</dbReference>
<dbReference type="InterPro" id="IPR050161">
    <property type="entry name" value="Siro_Cobalamin_biosynth"/>
</dbReference>
<reference evidence="18 19" key="1">
    <citation type="journal article" date="2019" name="Sci. Rep.">
        <title>Comparative genomics of chytrid fungi reveal insights into the obligate biotrophic and pathogenic lifestyle of Synchytrium endobioticum.</title>
        <authorList>
            <person name="van de Vossenberg B.T.L.H."/>
            <person name="Warris S."/>
            <person name="Nguyen H.D.T."/>
            <person name="van Gent-Pelzer M.P.E."/>
            <person name="Joly D.L."/>
            <person name="van de Geest H.C."/>
            <person name="Bonants P.J.M."/>
            <person name="Smith D.S."/>
            <person name="Levesque C.A."/>
            <person name="van der Lee T.A.J."/>
        </authorList>
    </citation>
    <scope>NUCLEOTIDE SEQUENCE [LARGE SCALE GENOMIC DNA]</scope>
    <source>
        <strain evidence="18 19">CBS 809.83</strain>
    </source>
</reference>
<evidence type="ECO:0000259" key="16">
    <source>
        <dbReference type="Pfam" id="PF14823"/>
    </source>
</evidence>
<dbReference type="PANTHER" id="PTHR45790">
    <property type="entry name" value="SIROHEME SYNTHASE-RELATED"/>
    <property type="match status" value="1"/>
</dbReference>
<dbReference type="GO" id="GO:0043115">
    <property type="term" value="F:precorrin-2 dehydrogenase activity"/>
    <property type="evidence" value="ECO:0007669"/>
    <property type="project" value="UniProtKB-EC"/>
</dbReference>
<dbReference type="Gene3D" id="3.40.50.720">
    <property type="entry name" value="NAD(P)-binding Rossmann-like Domain"/>
    <property type="match status" value="1"/>
</dbReference>
<dbReference type="GO" id="GO:0016829">
    <property type="term" value="F:lyase activity"/>
    <property type="evidence" value="ECO:0007669"/>
    <property type="project" value="UniProtKB-KW"/>
</dbReference>
<feature type="region of interest" description="Disordered" evidence="14">
    <location>
        <begin position="253"/>
        <end position="289"/>
    </location>
</feature>
<keyword evidence="19" id="KW-1185">Reference proteome</keyword>
<dbReference type="UniPathway" id="UPA00262">
    <property type="reaction ID" value="UER00222"/>
</dbReference>
<evidence type="ECO:0000256" key="7">
    <source>
        <dbReference type="ARBA" id="ARBA00023002"/>
    </source>
</evidence>
<evidence type="ECO:0000256" key="13">
    <source>
        <dbReference type="RuleBase" id="RU003960"/>
    </source>
</evidence>
<gene>
    <name evidence="18" type="ORF">PhCBS80983_g03662</name>
</gene>
<dbReference type="Proteomes" id="UP000318582">
    <property type="component" value="Unassembled WGS sequence"/>
</dbReference>
<dbReference type="SUPFAM" id="SSF75615">
    <property type="entry name" value="Siroheme synthase middle domains-like"/>
    <property type="match status" value="1"/>
</dbReference>
<dbReference type="InterPro" id="IPR028162">
    <property type="entry name" value="Met8_C"/>
</dbReference>
<evidence type="ECO:0000259" key="15">
    <source>
        <dbReference type="Pfam" id="PF00590"/>
    </source>
</evidence>
<dbReference type="Pfam" id="PF00590">
    <property type="entry name" value="TP_methylase"/>
    <property type="match status" value="1"/>
</dbReference>
<evidence type="ECO:0000256" key="3">
    <source>
        <dbReference type="ARBA" id="ARBA00022573"/>
    </source>
</evidence>
<evidence type="ECO:0000259" key="17">
    <source>
        <dbReference type="Pfam" id="PF14824"/>
    </source>
</evidence>
<dbReference type="InterPro" id="IPR036291">
    <property type="entry name" value="NAD(P)-bd_dom_sf"/>
</dbReference>
<keyword evidence="3" id="KW-0169">Cobalamin biosynthesis</keyword>
<dbReference type="CDD" id="cd11642">
    <property type="entry name" value="SUMT"/>
    <property type="match status" value="1"/>
</dbReference>
<keyword evidence="6" id="KW-0949">S-adenosyl-L-methionine</keyword>
<dbReference type="AlphaFoldDB" id="A0A507E0P3"/>
<dbReference type="FunFam" id="3.40.1010.10:FF:000006">
    <property type="entry name" value="Siroheme synthase, putative"/>
    <property type="match status" value="1"/>
</dbReference>
<keyword evidence="11" id="KW-0511">Multifunctional enzyme</keyword>
<dbReference type="NCBIfam" id="TIGR01470">
    <property type="entry name" value="cysG_Nterm"/>
    <property type="match status" value="1"/>
</dbReference>
<comment type="catalytic activity">
    <reaction evidence="12">
        <text>precorrin-2 + NAD(+) = sirohydrochlorin + NADH + 2 H(+)</text>
        <dbReference type="Rhea" id="RHEA:15613"/>
        <dbReference type="ChEBI" id="CHEBI:15378"/>
        <dbReference type="ChEBI" id="CHEBI:57540"/>
        <dbReference type="ChEBI" id="CHEBI:57945"/>
        <dbReference type="ChEBI" id="CHEBI:58351"/>
        <dbReference type="ChEBI" id="CHEBI:58827"/>
        <dbReference type="EC" id="1.3.1.76"/>
    </reaction>
</comment>
<evidence type="ECO:0000256" key="4">
    <source>
        <dbReference type="ARBA" id="ARBA00022603"/>
    </source>
</evidence>
<organism evidence="18 19">
    <name type="scientific">Powellomyces hirtus</name>
    <dbReference type="NCBI Taxonomy" id="109895"/>
    <lineage>
        <taxon>Eukaryota</taxon>
        <taxon>Fungi</taxon>
        <taxon>Fungi incertae sedis</taxon>
        <taxon>Chytridiomycota</taxon>
        <taxon>Chytridiomycota incertae sedis</taxon>
        <taxon>Chytridiomycetes</taxon>
        <taxon>Spizellomycetales</taxon>
        <taxon>Powellomycetaceae</taxon>
        <taxon>Powellomyces</taxon>
    </lineage>
</organism>
<dbReference type="GO" id="GO:0032259">
    <property type="term" value="P:methylation"/>
    <property type="evidence" value="ECO:0007669"/>
    <property type="project" value="UniProtKB-KW"/>
</dbReference>
<evidence type="ECO:0000256" key="2">
    <source>
        <dbReference type="ARBA" id="ARBA00012400"/>
    </source>
</evidence>
<evidence type="ECO:0000256" key="12">
    <source>
        <dbReference type="ARBA" id="ARBA00047561"/>
    </source>
</evidence>
<feature type="domain" description="Siroheme synthase central" evidence="17">
    <location>
        <begin position="162"/>
        <end position="186"/>
    </location>
</feature>
<dbReference type="STRING" id="109895.A0A507E0P3"/>
<dbReference type="EMBL" id="QEAQ01000048">
    <property type="protein sequence ID" value="TPX57679.1"/>
    <property type="molecule type" value="Genomic_DNA"/>
</dbReference>
<dbReference type="Gene3D" id="1.10.3280.10">
    <property type="entry name" value="Siroheme synthase, domain 3"/>
    <property type="match status" value="1"/>
</dbReference>
<dbReference type="InterPro" id="IPR006367">
    <property type="entry name" value="Sirohaem_synthase_N"/>
</dbReference>
<dbReference type="GO" id="GO:0004851">
    <property type="term" value="F:uroporphyrin-III C-methyltransferase activity"/>
    <property type="evidence" value="ECO:0007669"/>
    <property type="project" value="TreeGrafter"/>
</dbReference>
<evidence type="ECO:0000256" key="6">
    <source>
        <dbReference type="ARBA" id="ARBA00022691"/>
    </source>
</evidence>
<evidence type="ECO:0000256" key="10">
    <source>
        <dbReference type="ARBA" id="ARBA00023244"/>
    </source>
</evidence>
<dbReference type="SUPFAM" id="SSF51735">
    <property type="entry name" value="NAD(P)-binding Rossmann-fold domains"/>
    <property type="match status" value="1"/>
</dbReference>
<dbReference type="SUPFAM" id="SSF53790">
    <property type="entry name" value="Tetrapyrrole methylase"/>
    <property type="match status" value="1"/>
</dbReference>
<proteinExistence type="inferred from homology"/>
<dbReference type="PANTHER" id="PTHR45790:SF6">
    <property type="entry name" value="UROPORPHYRINOGEN-III C-METHYLTRANSFERASE"/>
    <property type="match status" value="1"/>
</dbReference>
<evidence type="ECO:0000313" key="18">
    <source>
        <dbReference type="EMBL" id="TPX57679.1"/>
    </source>
</evidence>
<dbReference type="InterPro" id="IPR014776">
    <property type="entry name" value="4pyrrole_Mease_sub2"/>
</dbReference>
<name>A0A507E0P3_9FUNG</name>
<evidence type="ECO:0000256" key="11">
    <source>
        <dbReference type="ARBA" id="ARBA00023268"/>
    </source>
</evidence>
<evidence type="ECO:0000256" key="5">
    <source>
        <dbReference type="ARBA" id="ARBA00022679"/>
    </source>
</evidence>
<sequence length="657" mass="70718">MVAISIITSRLRAPRERAIPLPHHAGSQYDTISTMSRKVQGGASLLVGWRLGGKHVLIVGGGKEASGRVFFALDADAKVTIVCPASGLNDDVELRINNGELIHLDRNFHENDLDTADMVLSCIDQHEESRRIAVLCRARRIPVNCADIPELCDFYFFAQYRDGPVQFGISTNGCGPRIGARLRDLVVKALPEETAAAVDRIGRLRRKIRESDPDPNSSGRRMTWLSRLCDGYTFEEMAQLDDQDLLTVLESYERGDSEPPPAPTKKSQSRLVNESRVKSPSDSSSTSTNKGLVEHAQTLPIIGGVVNLVASATGTAWNITSSTVTGTVQTASSMGAQVYDISTTYASALKETGAGYAHHAKIRAEDVVETGLRSLPQPVSQFVRGGLNLLPLPIHVSRNPRGRLVLVGAGPGDPGLLTVRALEAMRQADLVVSDQLIPSGITDLVPGKRLHLVQKKVQGRSDIAQNDANETCLAALNRGLDVVRLKGGDPFLFGRGGEEIAFFREHGFEADIVPGISSCIAAPESALIPVTHRGVADQLMVLSGRGEGGAYPNVPSYYEKRTTVVLMAVGRLEGLVELMLNSGYPNDVPAAVVEKGCWGKEVERVVQGTLETIYGKVLEAKVGAPALLIVGKAVSVLREDDPDSSLLIDNINKLDLD</sequence>
<comment type="pathway">
    <text evidence="1">Porphyrin-containing compound metabolism; siroheme biosynthesis; sirohydrochlorin from precorrin-2: step 1/1.</text>
</comment>
<dbReference type="Gene3D" id="3.40.1010.10">
    <property type="entry name" value="Cobalt-precorrin-4 Transmethylase, Domain 1"/>
    <property type="match status" value="1"/>
</dbReference>
<dbReference type="Gene3D" id="3.30.950.10">
    <property type="entry name" value="Methyltransferase, Cobalt-precorrin-4 Transmethylase, Domain 2"/>
    <property type="match status" value="1"/>
</dbReference>
<dbReference type="Pfam" id="PF13241">
    <property type="entry name" value="NAD_binding_7"/>
    <property type="match status" value="1"/>
</dbReference>
<dbReference type="GO" id="GO:0019354">
    <property type="term" value="P:siroheme biosynthetic process"/>
    <property type="evidence" value="ECO:0007669"/>
    <property type="project" value="UniProtKB-UniPathway"/>
</dbReference>
<dbReference type="PROSITE" id="PS00840">
    <property type="entry name" value="SUMT_2"/>
    <property type="match status" value="1"/>
</dbReference>
<protein>
    <recommendedName>
        <fullName evidence="2">precorrin-2 dehydrogenase</fullName>
        <ecNumber evidence="2">1.3.1.76</ecNumber>
    </recommendedName>
</protein>
<dbReference type="InterPro" id="IPR003043">
    <property type="entry name" value="Uropor_MeTrfase_CS"/>
</dbReference>
<dbReference type="InterPro" id="IPR035996">
    <property type="entry name" value="4pyrrol_Methylase_sf"/>
</dbReference>
<evidence type="ECO:0000256" key="1">
    <source>
        <dbReference type="ARBA" id="ARBA00005010"/>
    </source>
</evidence>
<dbReference type="EC" id="1.3.1.76" evidence="2"/>
<dbReference type="NCBIfam" id="NF004790">
    <property type="entry name" value="PRK06136.1"/>
    <property type="match status" value="1"/>
</dbReference>
<dbReference type="Pfam" id="PF14824">
    <property type="entry name" value="Sirohm_synth_M"/>
    <property type="match status" value="1"/>
</dbReference>
<dbReference type="InterPro" id="IPR006366">
    <property type="entry name" value="CobA/CysG_C"/>
</dbReference>